<feature type="domain" description="DUF4382" evidence="2">
    <location>
        <begin position="38"/>
        <end position="206"/>
    </location>
</feature>
<feature type="signal peptide" evidence="1">
    <location>
        <begin position="1"/>
        <end position="19"/>
    </location>
</feature>
<accession>A0A5C9ABE2</accession>
<evidence type="ECO:0000256" key="1">
    <source>
        <dbReference type="SAM" id="SignalP"/>
    </source>
</evidence>
<gene>
    <name evidence="3" type="ORF">FV139_03955</name>
</gene>
<dbReference type="EMBL" id="VRZA01000001">
    <property type="protein sequence ID" value="TXS96641.1"/>
    <property type="molecule type" value="Genomic_DNA"/>
</dbReference>
<evidence type="ECO:0000259" key="2">
    <source>
        <dbReference type="Pfam" id="PF14321"/>
    </source>
</evidence>
<keyword evidence="1" id="KW-0732">Signal</keyword>
<organism evidence="3 4">
    <name type="scientific">Parahaliea maris</name>
    <dbReference type="NCBI Taxonomy" id="2716870"/>
    <lineage>
        <taxon>Bacteria</taxon>
        <taxon>Pseudomonadati</taxon>
        <taxon>Pseudomonadota</taxon>
        <taxon>Gammaproteobacteria</taxon>
        <taxon>Cellvibrionales</taxon>
        <taxon>Halieaceae</taxon>
        <taxon>Parahaliea</taxon>
    </lineage>
</organism>
<keyword evidence="4" id="KW-1185">Reference proteome</keyword>
<evidence type="ECO:0000313" key="3">
    <source>
        <dbReference type="EMBL" id="TXS96641.1"/>
    </source>
</evidence>
<dbReference type="RefSeq" id="WP_148066906.1">
    <property type="nucleotide sequence ID" value="NZ_VRZA01000001.1"/>
</dbReference>
<protein>
    <submittedName>
        <fullName evidence="3">DUF4382 domain-containing protein</fullName>
    </submittedName>
</protein>
<evidence type="ECO:0000313" key="4">
    <source>
        <dbReference type="Proteomes" id="UP000321039"/>
    </source>
</evidence>
<dbReference type="PROSITE" id="PS51257">
    <property type="entry name" value="PROKAR_LIPOPROTEIN"/>
    <property type="match status" value="1"/>
</dbReference>
<sequence length="335" mass="34215">MLHSTRTGIWAALCALGLAACGGGGGGGNPANNTPDEGTMTVSVSDAPVDSAARVLVQFTGVSVFPSAGGPLELALTGDSQSCQDLLDGSPPAPPAAGEPVRQCVDLLELQGTATTTLLNGVTLDAGEYTALRLEVEAARGELDSIIVLDDGAQESLFIPSGNQSGLKLNNPFTILAGGSHNFVIDFDLRKSLNDPQGFADYRLNPRLRLIDLAESGNLTGSVEASLLTAPGCTGDVNTGGGFAVYVYPNTPELEPGEEGSDSAPLASAAVSLDQASGQWRYTVGYLPPGDYLAAFTCQAADDSPEAPDDGISLVLSGDNPVTVVADDDSEANFP</sequence>
<dbReference type="Pfam" id="PF14321">
    <property type="entry name" value="DUF4382"/>
    <property type="match status" value="1"/>
</dbReference>
<reference evidence="3 4" key="1">
    <citation type="submission" date="2019-08" db="EMBL/GenBank/DDBJ databases">
        <title>Parahaliea maris sp. nov., isolated from the surface seawater.</title>
        <authorList>
            <person name="Liu Y."/>
        </authorList>
    </citation>
    <scope>NUCLEOTIDE SEQUENCE [LARGE SCALE GENOMIC DNA]</scope>
    <source>
        <strain evidence="3 4">HSLHS9</strain>
    </source>
</reference>
<dbReference type="InterPro" id="IPR025491">
    <property type="entry name" value="DUF4382"/>
</dbReference>
<dbReference type="AlphaFoldDB" id="A0A5C9ABE2"/>
<dbReference type="Proteomes" id="UP000321039">
    <property type="component" value="Unassembled WGS sequence"/>
</dbReference>
<feature type="chain" id="PRO_5022912504" evidence="1">
    <location>
        <begin position="20"/>
        <end position="335"/>
    </location>
</feature>
<comment type="caution">
    <text evidence="3">The sequence shown here is derived from an EMBL/GenBank/DDBJ whole genome shotgun (WGS) entry which is preliminary data.</text>
</comment>
<name>A0A5C9ABE2_9GAMM</name>
<proteinExistence type="predicted"/>